<accession>A0A2K3QCN3</accession>
<keyword evidence="1" id="KW-0472">Membrane</keyword>
<evidence type="ECO:0000313" key="3">
    <source>
        <dbReference type="Proteomes" id="UP000236621"/>
    </source>
</evidence>
<dbReference type="InterPro" id="IPR027417">
    <property type="entry name" value="P-loop_NTPase"/>
</dbReference>
<gene>
    <name evidence="2" type="ORF">TCAP_04774</name>
</gene>
<dbReference type="SUPFAM" id="SSF52540">
    <property type="entry name" value="P-loop containing nucleoside triphosphate hydrolases"/>
    <property type="match status" value="1"/>
</dbReference>
<dbReference type="OrthoDB" id="408152at2759"/>
<evidence type="ECO:0000313" key="2">
    <source>
        <dbReference type="EMBL" id="PNY25292.1"/>
    </source>
</evidence>
<dbReference type="EMBL" id="NRSZ01000782">
    <property type="protein sequence ID" value="PNY25292.1"/>
    <property type="molecule type" value="Genomic_DNA"/>
</dbReference>
<feature type="transmembrane region" description="Helical" evidence="1">
    <location>
        <begin position="247"/>
        <end position="268"/>
    </location>
</feature>
<organism evidence="2 3">
    <name type="scientific">Tolypocladium capitatum</name>
    <dbReference type="NCBI Taxonomy" id="45235"/>
    <lineage>
        <taxon>Eukaryota</taxon>
        <taxon>Fungi</taxon>
        <taxon>Dikarya</taxon>
        <taxon>Ascomycota</taxon>
        <taxon>Pezizomycotina</taxon>
        <taxon>Sordariomycetes</taxon>
        <taxon>Hypocreomycetidae</taxon>
        <taxon>Hypocreales</taxon>
        <taxon>Ophiocordycipitaceae</taxon>
        <taxon>Tolypocladium</taxon>
    </lineage>
</organism>
<dbReference type="AlphaFoldDB" id="A0A2K3QCN3"/>
<sequence length="276" mass="31135">MRVIVCGLPRTGTLSMRTALRQLGFHDCYHMTTVLENADEDPQLWIRAFEAKYAGKGSFTKADWDRLLGHSQACCDMPAVVFSPELAELYPAAKVVVLNRDPDDWYESVLGTIAKVKAPSSPLDVLSWLYLVLLDSQGRNWFRLIRVMSLATPFDHVKERGKAVAWFNERYAEFRDRIPAERRIEYSVKDGWAPLCEHLGVPVPMVEDAQTGRMVEAPFPHVNDRASFTVDAKRTTARAMSRANANLFSMVGRLCVMGALGYGGYLVWKTRLGGRF</sequence>
<dbReference type="PANTHER" id="PTHR36978:SF4">
    <property type="entry name" value="P-LOOP CONTAINING NUCLEOSIDE TRIPHOSPHATE HYDROLASE PROTEIN"/>
    <property type="match status" value="1"/>
</dbReference>
<keyword evidence="1" id="KW-1133">Transmembrane helix</keyword>
<dbReference type="Pfam" id="PF17784">
    <property type="entry name" value="Sulfotransfer_4"/>
    <property type="match status" value="1"/>
</dbReference>
<reference evidence="2 3" key="1">
    <citation type="submission" date="2017-08" db="EMBL/GenBank/DDBJ databases">
        <title>Harnessing the power of phylogenomics to disentangle the directionality and signatures of interkingdom host jumping in the parasitic fungal genus Tolypocladium.</title>
        <authorList>
            <person name="Quandt C.A."/>
            <person name="Patterson W."/>
            <person name="Spatafora J.W."/>
        </authorList>
    </citation>
    <scope>NUCLEOTIDE SEQUENCE [LARGE SCALE GENOMIC DNA]</scope>
    <source>
        <strain evidence="2 3">CBS 113982</strain>
    </source>
</reference>
<dbReference type="STRING" id="45235.A0A2K3QCN3"/>
<protein>
    <recommendedName>
        <fullName evidence="4">NAD dependent epimerase/dehydratase</fullName>
    </recommendedName>
</protein>
<name>A0A2K3QCN3_9HYPO</name>
<proteinExistence type="predicted"/>
<evidence type="ECO:0008006" key="4">
    <source>
        <dbReference type="Google" id="ProtNLM"/>
    </source>
</evidence>
<comment type="caution">
    <text evidence="2">The sequence shown here is derived from an EMBL/GenBank/DDBJ whole genome shotgun (WGS) entry which is preliminary data.</text>
</comment>
<dbReference type="PANTHER" id="PTHR36978">
    <property type="entry name" value="P-LOOP CONTAINING NUCLEOTIDE TRIPHOSPHATE HYDROLASE"/>
    <property type="match status" value="1"/>
</dbReference>
<evidence type="ECO:0000256" key="1">
    <source>
        <dbReference type="SAM" id="Phobius"/>
    </source>
</evidence>
<keyword evidence="1" id="KW-0812">Transmembrane</keyword>
<dbReference type="Proteomes" id="UP000236621">
    <property type="component" value="Unassembled WGS sequence"/>
</dbReference>
<dbReference type="InterPro" id="IPR040632">
    <property type="entry name" value="Sulfotransfer_4"/>
</dbReference>
<keyword evidence="3" id="KW-1185">Reference proteome</keyword>
<dbReference type="Gene3D" id="3.40.50.300">
    <property type="entry name" value="P-loop containing nucleotide triphosphate hydrolases"/>
    <property type="match status" value="1"/>
</dbReference>